<comment type="similarity">
    <text evidence="1 2">Belongs to the small heat shock protein (HSP20) family.</text>
</comment>
<dbReference type="InterPro" id="IPR031107">
    <property type="entry name" value="Small_HSP"/>
</dbReference>
<sequence length="153" mass="17195">MGRARNPFRGLIDHMSEMTRMREYAEGGGQAQEDQRRTHATAWVPTTDIFAKGNDLVIRCELAGVYQDDIDISLANGVLSVSGERRSGLEEEELAFYTRERSFGYFRRTINLPDGVDEGKMDAGFVDGLLEITIEDGANLPAPRRIRIRSQVD</sequence>
<dbReference type="InterPro" id="IPR008978">
    <property type="entry name" value="HSP20-like_chaperone"/>
</dbReference>
<protein>
    <recommendedName>
        <fullName evidence="3">SHSP domain-containing protein</fullName>
    </recommendedName>
</protein>
<dbReference type="PROSITE" id="PS01031">
    <property type="entry name" value="SHSP"/>
    <property type="match status" value="1"/>
</dbReference>
<dbReference type="Gene3D" id="2.60.40.790">
    <property type="match status" value="1"/>
</dbReference>
<evidence type="ECO:0000256" key="1">
    <source>
        <dbReference type="PROSITE-ProRule" id="PRU00285"/>
    </source>
</evidence>
<reference evidence="4" key="1">
    <citation type="submission" date="2020-02" db="EMBL/GenBank/DDBJ databases">
        <authorList>
            <person name="Meier V. D."/>
        </authorList>
    </citation>
    <scope>NUCLEOTIDE SEQUENCE</scope>
    <source>
        <strain evidence="4">AVDCRST_MAG02</strain>
    </source>
</reference>
<evidence type="ECO:0000313" key="4">
    <source>
        <dbReference type="EMBL" id="CAA9462037.1"/>
    </source>
</evidence>
<dbReference type="AlphaFoldDB" id="A0A6J4R251"/>
<feature type="domain" description="SHSP" evidence="3">
    <location>
        <begin position="37"/>
        <end position="151"/>
    </location>
</feature>
<dbReference type="EMBL" id="CADCVH010000080">
    <property type="protein sequence ID" value="CAA9462037.1"/>
    <property type="molecule type" value="Genomic_DNA"/>
</dbReference>
<dbReference type="Pfam" id="PF00011">
    <property type="entry name" value="HSP20"/>
    <property type="match status" value="1"/>
</dbReference>
<gene>
    <name evidence="4" type="ORF">AVDCRST_MAG02-2489</name>
</gene>
<dbReference type="InterPro" id="IPR002068">
    <property type="entry name" value="A-crystallin/Hsp20_dom"/>
</dbReference>
<dbReference type="CDD" id="cd06464">
    <property type="entry name" value="ACD_sHsps-like"/>
    <property type="match status" value="1"/>
</dbReference>
<dbReference type="SUPFAM" id="SSF49764">
    <property type="entry name" value="HSP20-like chaperones"/>
    <property type="match status" value="1"/>
</dbReference>
<organism evidence="4">
    <name type="scientific">uncultured Rubrobacteraceae bacterium</name>
    <dbReference type="NCBI Taxonomy" id="349277"/>
    <lineage>
        <taxon>Bacteria</taxon>
        <taxon>Bacillati</taxon>
        <taxon>Actinomycetota</taxon>
        <taxon>Rubrobacteria</taxon>
        <taxon>Rubrobacterales</taxon>
        <taxon>Rubrobacteraceae</taxon>
        <taxon>environmental samples</taxon>
    </lineage>
</organism>
<evidence type="ECO:0000256" key="2">
    <source>
        <dbReference type="RuleBase" id="RU003616"/>
    </source>
</evidence>
<evidence type="ECO:0000259" key="3">
    <source>
        <dbReference type="PROSITE" id="PS01031"/>
    </source>
</evidence>
<dbReference type="PANTHER" id="PTHR11527">
    <property type="entry name" value="HEAT-SHOCK PROTEIN 20 FAMILY MEMBER"/>
    <property type="match status" value="1"/>
</dbReference>
<accession>A0A6J4R251</accession>
<proteinExistence type="inferred from homology"/>
<name>A0A6J4R251_9ACTN</name>